<evidence type="ECO:0000256" key="8">
    <source>
        <dbReference type="ARBA" id="ARBA00023180"/>
    </source>
</evidence>
<comment type="similarity">
    <text evidence="2">In the N-terminal section; belongs to the PMEI family.</text>
</comment>
<evidence type="ECO:0000256" key="2">
    <source>
        <dbReference type="ARBA" id="ARBA00006027"/>
    </source>
</evidence>
<keyword evidence="5 12" id="KW-0378">Hydrolase</keyword>
<dbReference type="FunFam" id="2.160.20.10:FF:000001">
    <property type="entry name" value="Pectinesterase"/>
    <property type="match status" value="1"/>
</dbReference>
<keyword evidence="6 12" id="KW-0063">Aspartyl esterase</keyword>
<dbReference type="OrthoDB" id="2019149at2759"/>
<keyword evidence="12" id="KW-0732">Signal</keyword>
<dbReference type="FunFam" id="1.20.140.40:FF:000001">
    <property type="entry name" value="Pectinesterase"/>
    <property type="match status" value="1"/>
</dbReference>
<dbReference type="GO" id="GO:0004857">
    <property type="term" value="F:enzyme inhibitor activity"/>
    <property type="evidence" value="ECO:0007669"/>
    <property type="project" value="InterPro"/>
</dbReference>
<evidence type="ECO:0000313" key="15">
    <source>
        <dbReference type="Proteomes" id="UP000239757"/>
    </source>
</evidence>
<evidence type="ECO:0000313" key="14">
    <source>
        <dbReference type="EMBL" id="PPS20562.1"/>
    </source>
</evidence>
<accession>A0A2P5YYB0</accession>
<comment type="subcellular location">
    <subcellularLocation>
        <location evidence="12">Secreted</location>
        <location evidence="12">Cell wall</location>
    </subcellularLocation>
</comment>
<dbReference type="InterPro" id="IPR035513">
    <property type="entry name" value="Invertase/methylesterase_inhib"/>
</dbReference>
<dbReference type="Pfam" id="PF01095">
    <property type="entry name" value="Pectinesterase"/>
    <property type="match status" value="2"/>
</dbReference>
<comment type="similarity">
    <text evidence="3">In the C-terminal section; belongs to the pectinesterase family.</text>
</comment>
<proteinExistence type="inferred from homology"/>
<dbReference type="Gene3D" id="2.160.20.10">
    <property type="entry name" value="Single-stranded right-handed beta-helix, Pectin lyase-like"/>
    <property type="match status" value="2"/>
</dbReference>
<dbReference type="PROSITE" id="PS00800">
    <property type="entry name" value="PECTINESTERASE_1"/>
    <property type="match status" value="2"/>
</dbReference>
<organism evidence="14 15">
    <name type="scientific">Gossypium barbadense</name>
    <name type="common">Sea Island cotton</name>
    <name type="synonym">Hibiscus barbadensis</name>
    <dbReference type="NCBI Taxonomy" id="3634"/>
    <lineage>
        <taxon>Eukaryota</taxon>
        <taxon>Viridiplantae</taxon>
        <taxon>Streptophyta</taxon>
        <taxon>Embryophyta</taxon>
        <taxon>Tracheophyta</taxon>
        <taxon>Spermatophyta</taxon>
        <taxon>Magnoliopsida</taxon>
        <taxon>eudicotyledons</taxon>
        <taxon>Gunneridae</taxon>
        <taxon>Pentapetalae</taxon>
        <taxon>rosids</taxon>
        <taxon>malvids</taxon>
        <taxon>Malvales</taxon>
        <taxon>Malvaceae</taxon>
        <taxon>Malvoideae</taxon>
        <taxon>Gossypium</taxon>
    </lineage>
</organism>
<comment type="function">
    <text evidence="10 12">Acts in the modification of cell walls via demethylesterification of cell wall pectin.</text>
</comment>
<dbReference type="AlphaFoldDB" id="A0A2P5YYB0"/>
<dbReference type="SUPFAM" id="SSF51126">
    <property type="entry name" value="Pectin lyase-like"/>
    <property type="match status" value="2"/>
</dbReference>
<evidence type="ECO:0000256" key="9">
    <source>
        <dbReference type="ARBA" id="ARBA00047928"/>
    </source>
</evidence>
<evidence type="ECO:0000256" key="11">
    <source>
        <dbReference type="PROSITE-ProRule" id="PRU10040"/>
    </source>
</evidence>
<dbReference type="GO" id="GO:0045490">
    <property type="term" value="P:pectin catabolic process"/>
    <property type="evidence" value="ECO:0007669"/>
    <property type="project" value="UniProtKB-UniRule"/>
</dbReference>
<dbReference type="InterPro" id="IPR000070">
    <property type="entry name" value="Pectinesterase_cat"/>
</dbReference>
<evidence type="ECO:0000256" key="12">
    <source>
        <dbReference type="RuleBase" id="RU000589"/>
    </source>
</evidence>
<keyword evidence="8" id="KW-0325">Glycoprotein</keyword>
<keyword evidence="12" id="KW-0134">Cell wall</keyword>
<comment type="catalytic activity">
    <reaction evidence="9 12">
        <text>[(1-&gt;4)-alpha-D-galacturonosyl methyl ester](n) + n H2O = [(1-&gt;4)-alpha-D-galacturonosyl](n) + n methanol + n H(+)</text>
        <dbReference type="Rhea" id="RHEA:22380"/>
        <dbReference type="Rhea" id="RHEA-COMP:14570"/>
        <dbReference type="Rhea" id="RHEA-COMP:14573"/>
        <dbReference type="ChEBI" id="CHEBI:15377"/>
        <dbReference type="ChEBI" id="CHEBI:15378"/>
        <dbReference type="ChEBI" id="CHEBI:17790"/>
        <dbReference type="ChEBI" id="CHEBI:140522"/>
        <dbReference type="ChEBI" id="CHEBI:140523"/>
        <dbReference type="EC" id="3.1.1.11"/>
    </reaction>
</comment>
<dbReference type="InterPro" id="IPR011050">
    <property type="entry name" value="Pectin_lyase_fold/virulence"/>
</dbReference>
<evidence type="ECO:0000256" key="10">
    <source>
        <dbReference type="ARBA" id="ARBA00057335"/>
    </source>
</evidence>
<keyword evidence="7" id="KW-1015">Disulfide bond</keyword>
<feature type="active site" evidence="11">
    <location>
        <position position="545"/>
    </location>
</feature>
<dbReference type="EC" id="3.1.1.11" evidence="4 12"/>
<feature type="signal peptide" evidence="12">
    <location>
        <begin position="1"/>
        <end position="21"/>
    </location>
</feature>
<dbReference type="GO" id="GO:0042545">
    <property type="term" value="P:cell wall modification"/>
    <property type="evidence" value="ECO:0007669"/>
    <property type="project" value="UniProtKB-UniRule"/>
</dbReference>
<feature type="domain" description="Pectinesterase inhibitor" evidence="13">
    <location>
        <begin position="41"/>
        <end position="192"/>
    </location>
</feature>
<dbReference type="EMBL" id="KZ662693">
    <property type="protein sequence ID" value="PPS20562.1"/>
    <property type="molecule type" value="Genomic_DNA"/>
</dbReference>
<dbReference type="NCBIfam" id="TIGR01614">
    <property type="entry name" value="PME_inhib"/>
    <property type="match status" value="1"/>
</dbReference>
<reference evidence="14 15" key="1">
    <citation type="submission" date="2015-01" db="EMBL/GenBank/DDBJ databases">
        <title>Genome of allotetraploid Gossypium barbadense reveals genomic plasticity and fiber elongation in cotton evolution.</title>
        <authorList>
            <person name="Chen X."/>
            <person name="Liu X."/>
            <person name="Zhao B."/>
            <person name="Zheng H."/>
            <person name="Hu Y."/>
            <person name="Lu G."/>
            <person name="Yang C."/>
            <person name="Chen J."/>
            <person name="Shan C."/>
            <person name="Zhang L."/>
            <person name="Zhou Y."/>
            <person name="Wang L."/>
            <person name="Guo W."/>
            <person name="Bai Y."/>
            <person name="Ruan J."/>
            <person name="Shangguan X."/>
            <person name="Mao Y."/>
            <person name="Jiang J."/>
            <person name="Zhu Y."/>
            <person name="Lei J."/>
            <person name="Kang H."/>
            <person name="Chen S."/>
            <person name="He X."/>
            <person name="Wang R."/>
            <person name="Wang Y."/>
            <person name="Chen J."/>
            <person name="Wang L."/>
            <person name="Yu S."/>
            <person name="Wang B."/>
            <person name="Wei J."/>
            <person name="Song S."/>
            <person name="Lu X."/>
            <person name="Gao Z."/>
            <person name="Gu W."/>
            <person name="Deng X."/>
            <person name="Ma D."/>
            <person name="Wang S."/>
            <person name="Liang W."/>
            <person name="Fang L."/>
            <person name="Cai C."/>
            <person name="Zhu X."/>
            <person name="Zhou B."/>
            <person name="Zhang Y."/>
            <person name="Chen Z."/>
            <person name="Xu S."/>
            <person name="Zhu R."/>
            <person name="Wang S."/>
            <person name="Zhang T."/>
            <person name="Zhao G."/>
        </authorList>
    </citation>
    <scope>NUCLEOTIDE SEQUENCE [LARGE SCALE GENOMIC DNA]</scope>
    <source>
        <strain evidence="15">cv. Xinhai21</strain>
        <tissue evidence="14">Leaf</tissue>
    </source>
</reference>
<comment type="pathway">
    <text evidence="1 12">Glycan metabolism; pectin degradation; 2-dehydro-3-deoxy-D-gluconate from pectin: step 1/5.</text>
</comment>
<keyword evidence="12" id="KW-0964">Secreted</keyword>
<protein>
    <recommendedName>
        <fullName evidence="4 12">Pectinesterase</fullName>
        <ecNumber evidence="4 12">3.1.1.11</ecNumber>
    </recommendedName>
</protein>
<dbReference type="Proteomes" id="UP000239757">
    <property type="component" value="Unassembled WGS sequence"/>
</dbReference>
<dbReference type="GO" id="GO:0030599">
    <property type="term" value="F:pectinesterase activity"/>
    <property type="evidence" value="ECO:0007669"/>
    <property type="project" value="UniProtKB-UniRule"/>
</dbReference>
<dbReference type="InterPro" id="IPR006501">
    <property type="entry name" value="Pectinesterase_inhib_dom"/>
</dbReference>
<sequence length="710" mass="79301">MANNIAVISICSVLLVAVVVAVTVGVTQSGKSDGDSGEVKSASKAIKELCQPTDYQQSCENSLSNANTTDPKELIRMGFQAAMTEIETVIANSTTLKELVKGRPRAKQALENCHELMGYAIDDLNNSFKQMGEFDVDKYEEYVENLKIWLAGSITYQQTCLDGFIKTRGESGEKMRALLKTAQELSSNALAMVSELDLSLKKLHLSGATQGVVRRLLSHDQSGFPSWVSSTQRKLLENSSKFDLKPNVVVAKDKSGKYGTINDALKEIPKRGSTPFVIYIKKGVYKEQVIITKEMKNVVFIGDGPEKTIITGKLNYVDGVNTFRTATVGKWNFVYYIYELNELNARGWRRKTPPFQVGGHSRPSYAGSLSHDQGGFPSWVSSTQRNLLENSSKFDLKPNVVVAKDKSGKYGTINDALKEIPKRGSTPFVIYIKKGVYKEQVIITKEMKNVVFIGDGPEKTIITDFHFLQFAFEPLLAAVIGEKFMAKNIGILNTAGAKKHQAVALRVQSDQSIFYHCKIAGYQDTLYAHSHRQFYRECIISGTIDFIFGDAAAVLQNCRIIVRKPMSNQKCIVTAQGRSERREVTGMVIHNCTFTGEPKYMSVKNKNKAYLGRPWKEFSRTIIMQSHIDDIIAPEGWLPWNGSFALDTLVYSEFNNRGPGADTSKRVKWRGLKTFNEEHAKLYTPHDFLHVDEWISRSGVPYTPGMMPGL</sequence>
<dbReference type="InterPro" id="IPR012334">
    <property type="entry name" value="Pectin_lyas_fold"/>
</dbReference>
<feature type="chain" id="PRO_5015023201" description="Pectinesterase" evidence="12">
    <location>
        <begin position="22"/>
        <end position="710"/>
    </location>
</feature>
<dbReference type="PROSITE" id="PS00503">
    <property type="entry name" value="PECTINESTERASE_2"/>
    <property type="match status" value="1"/>
</dbReference>
<dbReference type="Gene3D" id="1.20.140.40">
    <property type="entry name" value="Invertase/pectin methylesterase inhibitor family protein"/>
    <property type="match status" value="1"/>
</dbReference>
<evidence type="ECO:0000256" key="4">
    <source>
        <dbReference type="ARBA" id="ARBA00013229"/>
    </source>
</evidence>
<dbReference type="Pfam" id="PF04043">
    <property type="entry name" value="PMEI"/>
    <property type="match status" value="1"/>
</dbReference>
<gene>
    <name evidence="14" type="ORF">GOBAR_AA00025</name>
</gene>
<dbReference type="InterPro" id="IPR033131">
    <property type="entry name" value="Pectinesterase_Asp_AS"/>
</dbReference>
<evidence type="ECO:0000256" key="6">
    <source>
        <dbReference type="ARBA" id="ARBA00023085"/>
    </source>
</evidence>
<dbReference type="SMART" id="SM00856">
    <property type="entry name" value="PMEI"/>
    <property type="match status" value="1"/>
</dbReference>
<keyword evidence="12" id="KW-0961">Cell wall biogenesis/degradation</keyword>
<evidence type="ECO:0000256" key="3">
    <source>
        <dbReference type="ARBA" id="ARBA00007786"/>
    </source>
</evidence>
<dbReference type="SUPFAM" id="SSF101148">
    <property type="entry name" value="Plant invertase/pectin methylesterase inhibitor"/>
    <property type="match status" value="1"/>
</dbReference>
<dbReference type="PANTHER" id="PTHR31707">
    <property type="entry name" value="PECTINESTERASE"/>
    <property type="match status" value="1"/>
</dbReference>
<evidence type="ECO:0000256" key="1">
    <source>
        <dbReference type="ARBA" id="ARBA00005184"/>
    </source>
</evidence>
<dbReference type="UniPathway" id="UPA00545">
    <property type="reaction ID" value="UER00823"/>
</dbReference>
<evidence type="ECO:0000259" key="13">
    <source>
        <dbReference type="SMART" id="SM00856"/>
    </source>
</evidence>
<evidence type="ECO:0000256" key="5">
    <source>
        <dbReference type="ARBA" id="ARBA00022801"/>
    </source>
</evidence>
<name>A0A2P5YYB0_GOSBA</name>
<dbReference type="CDD" id="cd15798">
    <property type="entry name" value="PMEI-like_3"/>
    <property type="match status" value="1"/>
</dbReference>
<dbReference type="InterPro" id="IPR018040">
    <property type="entry name" value="Pectinesterase_Tyr_AS"/>
</dbReference>
<evidence type="ECO:0000256" key="7">
    <source>
        <dbReference type="ARBA" id="ARBA00023157"/>
    </source>
</evidence>